<feature type="region of interest" description="Disordered" evidence="1">
    <location>
        <begin position="1"/>
        <end position="26"/>
    </location>
</feature>
<keyword evidence="3" id="KW-1185">Reference proteome</keyword>
<evidence type="ECO:0000256" key="1">
    <source>
        <dbReference type="SAM" id="MobiDB-lite"/>
    </source>
</evidence>
<name>A0AA38SFN6_9ASTR</name>
<comment type="caution">
    <text evidence="2">The sequence shown here is derived from an EMBL/GenBank/DDBJ whole genome shotgun (WGS) entry which is preliminary data.</text>
</comment>
<protein>
    <submittedName>
        <fullName evidence="2">Uncharacterized protein</fullName>
    </submittedName>
</protein>
<gene>
    <name evidence="2" type="ORF">OSB04_028396</name>
</gene>
<sequence>MPPTKKFESGYSKRQKKEKDEQFVQSQRGAIDRFIIKQTSECPSNEESRNVEQNVFESDSLNNDENNEGERVGVDIDEVDEVMEEEEPMVEEADVCEPENVANLNGNDGEKDDIAVNIYDPRNWDNLDTKWEIY</sequence>
<accession>A0AA38SFN6</accession>
<dbReference type="AlphaFoldDB" id="A0AA38SFN6"/>
<feature type="region of interest" description="Disordered" evidence="1">
    <location>
        <begin position="39"/>
        <end position="75"/>
    </location>
</feature>
<reference evidence="2" key="1">
    <citation type="submission" date="2023-03" db="EMBL/GenBank/DDBJ databases">
        <title>Chromosome-scale reference genome and RAD-based genetic map of yellow starthistle (Centaurea solstitialis) reveal putative structural variation and QTLs associated with invader traits.</title>
        <authorList>
            <person name="Reatini B."/>
            <person name="Cang F.A."/>
            <person name="Jiang Q."/>
            <person name="Mckibben M.T.W."/>
            <person name="Barker M.S."/>
            <person name="Rieseberg L.H."/>
            <person name="Dlugosch K.M."/>
        </authorList>
    </citation>
    <scope>NUCLEOTIDE SEQUENCE</scope>
    <source>
        <strain evidence="2">CAN-66</strain>
        <tissue evidence="2">Leaf</tissue>
    </source>
</reference>
<evidence type="ECO:0000313" key="2">
    <source>
        <dbReference type="EMBL" id="KAJ9541890.1"/>
    </source>
</evidence>
<dbReference type="EMBL" id="JARYMX010000007">
    <property type="protein sequence ID" value="KAJ9541890.1"/>
    <property type="molecule type" value="Genomic_DNA"/>
</dbReference>
<proteinExistence type="predicted"/>
<evidence type="ECO:0000313" key="3">
    <source>
        <dbReference type="Proteomes" id="UP001172457"/>
    </source>
</evidence>
<feature type="compositionally biased region" description="Polar residues" evidence="1">
    <location>
        <begin position="39"/>
        <end position="56"/>
    </location>
</feature>
<dbReference type="Proteomes" id="UP001172457">
    <property type="component" value="Chromosome 7"/>
</dbReference>
<organism evidence="2 3">
    <name type="scientific">Centaurea solstitialis</name>
    <name type="common">yellow star-thistle</name>
    <dbReference type="NCBI Taxonomy" id="347529"/>
    <lineage>
        <taxon>Eukaryota</taxon>
        <taxon>Viridiplantae</taxon>
        <taxon>Streptophyta</taxon>
        <taxon>Embryophyta</taxon>
        <taxon>Tracheophyta</taxon>
        <taxon>Spermatophyta</taxon>
        <taxon>Magnoliopsida</taxon>
        <taxon>eudicotyledons</taxon>
        <taxon>Gunneridae</taxon>
        <taxon>Pentapetalae</taxon>
        <taxon>asterids</taxon>
        <taxon>campanulids</taxon>
        <taxon>Asterales</taxon>
        <taxon>Asteraceae</taxon>
        <taxon>Carduoideae</taxon>
        <taxon>Cardueae</taxon>
        <taxon>Centaureinae</taxon>
        <taxon>Centaurea</taxon>
    </lineage>
</organism>